<dbReference type="Proteomes" id="UP000014500">
    <property type="component" value="Unassembled WGS sequence"/>
</dbReference>
<organism evidence="8 9">
    <name type="scientific">Strigamia maritima</name>
    <name type="common">European centipede</name>
    <name type="synonym">Geophilus maritimus</name>
    <dbReference type="NCBI Taxonomy" id="126957"/>
    <lineage>
        <taxon>Eukaryota</taxon>
        <taxon>Metazoa</taxon>
        <taxon>Ecdysozoa</taxon>
        <taxon>Arthropoda</taxon>
        <taxon>Myriapoda</taxon>
        <taxon>Chilopoda</taxon>
        <taxon>Pleurostigmophora</taxon>
        <taxon>Geophilomorpha</taxon>
        <taxon>Linotaeniidae</taxon>
        <taxon>Strigamia</taxon>
    </lineage>
</organism>
<dbReference type="GO" id="GO:0004930">
    <property type="term" value="F:G protein-coupled receptor activity"/>
    <property type="evidence" value="ECO:0007669"/>
    <property type="project" value="InterPro"/>
</dbReference>
<name>T1J193_STRMM</name>
<feature type="transmembrane region" description="Helical" evidence="6">
    <location>
        <begin position="153"/>
        <end position="170"/>
    </location>
</feature>
<accession>T1J193</accession>
<evidence type="ECO:0000256" key="3">
    <source>
        <dbReference type="ARBA" id="ARBA00022692"/>
    </source>
</evidence>
<dbReference type="Gene3D" id="1.20.1070.10">
    <property type="entry name" value="Rhodopsin 7-helix transmembrane proteins"/>
    <property type="match status" value="1"/>
</dbReference>
<feature type="transmembrane region" description="Helical" evidence="6">
    <location>
        <begin position="69"/>
        <end position="92"/>
    </location>
</feature>
<keyword evidence="9" id="KW-1185">Reference proteome</keyword>
<dbReference type="SUPFAM" id="SSF81321">
    <property type="entry name" value="Family A G protein-coupled receptor-like"/>
    <property type="match status" value="1"/>
</dbReference>
<feature type="transmembrane region" description="Helical" evidence="6">
    <location>
        <begin position="291"/>
        <end position="311"/>
    </location>
</feature>
<dbReference type="GO" id="GO:0016020">
    <property type="term" value="C:membrane"/>
    <property type="evidence" value="ECO:0007669"/>
    <property type="project" value="UniProtKB-SubCell"/>
</dbReference>
<proteinExistence type="inferred from homology"/>
<protein>
    <recommendedName>
        <fullName evidence="7">G-protein coupled receptors family 1 profile domain-containing protein</fullName>
    </recommendedName>
</protein>
<evidence type="ECO:0000313" key="9">
    <source>
        <dbReference type="Proteomes" id="UP000014500"/>
    </source>
</evidence>
<dbReference type="OMA" id="WRANYIS"/>
<dbReference type="PANTHER" id="PTHR46641:SF2">
    <property type="entry name" value="FMRFAMIDE RECEPTOR"/>
    <property type="match status" value="1"/>
</dbReference>
<dbReference type="PhylomeDB" id="T1J193"/>
<dbReference type="PROSITE" id="PS50262">
    <property type="entry name" value="G_PROTEIN_RECEP_F1_2"/>
    <property type="match status" value="1"/>
</dbReference>
<reference evidence="9" key="1">
    <citation type="submission" date="2011-05" db="EMBL/GenBank/DDBJ databases">
        <authorList>
            <person name="Richards S.R."/>
            <person name="Qu J."/>
            <person name="Jiang H."/>
            <person name="Jhangiani S.N."/>
            <person name="Agravi P."/>
            <person name="Goodspeed R."/>
            <person name="Gross S."/>
            <person name="Mandapat C."/>
            <person name="Jackson L."/>
            <person name="Mathew T."/>
            <person name="Pu L."/>
            <person name="Thornton R."/>
            <person name="Saada N."/>
            <person name="Wilczek-Boney K.B."/>
            <person name="Lee S."/>
            <person name="Kovar C."/>
            <person name="Wu Y."/>
            <person name="Scherer S.E."/>
            <person name="Worley K.C."/>
            <person name="Muzny D.M."/>
            <person name="Gibbs R."/>
        </authorList>
    </citation>
    <scope>NUCLEOTIDE SEQUENCE</scope>
    <source>
        <strain evidence="9">Brora</strain>
    </source>
</reference>
<feature type="transmembrane region" description="Helical" evidence="6">
    <location>
        <begin position="112"/>
        <end position="132"/>
    </location>
</feature>
<dbReference type="HOGENOM" id="CLU_009579_24_7_1"/>
<feature type="transmembrane region" description="Helical" evidence="6">
    <location>
        <begin position="253"/>
        <end position="279"/>
    </location>
</feature>
<keyword evidence="5 6" id="KW-0472">Membrane</keyword>
<evidence type="ECO:0000256" key="5">
    <source>
        <dbReference type="ARBA" id="ARBA00023136"/>
    </source>
</evidence>
<evidence type="ECO:0000256" key="1">
    <source>
        <dbReference type="ARBA" id="ARBA00004370"/>
    </source>
</evidence>
<evidence type="ECO:0000256" key="2">
    <source>
        <dbReference type="ARBA" id="ARBA00010663"/>
    </source>
</evidence>
<dbReference type="InterPro" id="IPR000276">
    <property type="entry name" value="GPCR_Rhodpsn"/>
</dbReference>
<dbReference type="InterPro" id="IPR017452">
    <property type="entry name" value="GPCR_Rhodpsn_7TM"/>
</dbReference>
<keyword evidence="4 6" id="KW-1133">Transmembrane helix</keyword>
<dbReference type="PANTHER" id="PTHR46641">
    <property type="entry name" value="FMRFAMIDE RECEPTOR-RELATED"/>
    <property type="match status" value="1"/>
</dbReference>
<dbReference type="eggNOG" id="KOG3656">
    <property type="taxonomic scope" value="Eukaryota"/>
</dbReference>
<comment type="subcellular location">
    <subcellularLocation>
        <location evidence="1">Membrane</location>
    </subcellularLocation>
</comment>
<dbReference type="CDD" id="cd14978">
    <property type="entry name" value="7tmA_FMRFamide_R-like"/>
    <property type="match status" value="1"/>
</dbReference>
<comment type="similarity">
    <text evidence="2">Belongs to the G-protein coupled receptor 1 family.</text>
</comment>
<keyword evidence="3 6" id="KW-0812">Transmembrane</keyword>
<dbReference type="STRING" id="126957.T1J193"/>
<dbReference type="EMBL" id="JH431781">
    <property type="status" value="NOT_ANNOTATED_CDS"/>
    <property type="molecule type" value="Genomic_DNA"/>
</dbReference>
<evidence type="ECO:0000256" key="6">
    <source>
        <dbReference type="SAM" id="Phobius"/>
    </source>
</evidence>
<dbReference type="Pfam" id="PF00001">
    <property type="entry name" value="7tm_1"/>
    <property type="match status" value="1"/>
</dbReference>
<dbReference type="EnsemblMetazoa" id="SMAR007310-RA">
    <property type="protein sequence ID" value="SMAR007310-PA"/>
    <property type="gene ID" value="SMAR007310"/>
</dbReference>
<dbReference type="AlphaFoldDB" id="T1J193"/>
<evidence type="ECO:0000256" key="4">
    <source>
        <dbReference type="ARBA" id="ARBA00022989"/>
    </source>
</evidence>
<feature type="transmembrane region" description="Helical" evidence="6">
    <location>
        <begin position="210"/>
        <end position="232"/>
    </location>
</feature>
<feature type="transmembrane region" description="Helical" evidence="6">
    <location>
        <begin position="36"/>
        <end position="57"/>
    </location>
</feature>
<dbReference type="PRINTS" id="PR00237">
    <property type="entry name" value="GPCRRHODOPSN"/>
</dbReference>
<reference evidence="8" key="2">
    <citation type="submission" date="2015-02" db="UniProtKB">
        <authorList>
            <consortium name="EnsemblMetazoa"/>
        </authorList>
    </citation>
    <scope>IDENTIFICATION</scope>
</reference>
<sequence>MDDFWQNATHYDEVYEDIPHDTQSHDSLFQLITNGILLTFVATLGILGNVISIIVLAQPQMRSSINCCFIALATFDTSVLIAAILMCGLRAIPAKDFEIYHLVIFPTLMPWVYPFGLIAQTGSVWITVTVTAERYIAVCHPLKAKSVCTYGRARVYIILITILSIIYNLPRFWEVQKIYITHHVTNETVIAAIPTDLRRNPYFVRIYLTWLYLVVMYVVPFLCLSLLNVFIWCQVQTANRERRRLSKHQRKEISLALMLLCVVVVFFICNCLALVVNILEAFNIINDNLTQMSNLLVTVNSSVNFIIYCIFGQKFRRILQRLLCCRFCHYQVDENLEESVYPMPSFNTDTKPLFFSSNGTSFYSTRSKR</sequence>
<evidence type="ECO:0000313" key="8">
    <source>
        <dbReference type="EnsemblMetazoa" id="SMAR007310-PA"/>
    </source>
</evidence>
<feature type="domain" description="G-protein coupled receptors family 1 profile" evidence="7">
    <location>
        <begin position="48"/>
        <end position="308"/>
    </location>
</feature>
<dbReference type="InterPro" id="IPR052954">
    <property type="entry name" value="GPCR-Ligand_Int"/>
</dbReference>
<evidence type="ECO:0000259" key="7">
    <source>
        <dbReference type="PROSITE" id="PS50262"/>
    </source>
</evidence>